<dbReference type="SUPFAM" id="SSF54534">
    <property type="entry name" value="FKBP-like"/>
    <property type="match status" value="1"/>
</dbReference>
<evidence type="ECO:0000256" key="8">
    <source>
        <dbReference type="ARBA" id="ARBA00023139"/>
    </source>
</evidence>
<dbReference type="STRING" id="306541.SAMN05421668_10698"/>
<name>A0A1I6RH72_9BACI</name>
<evidence type="ECO:0000256" key="14">
    <source>
        <dbReference type="SAM" id="SignalP"/>
    </source>
</evidence>
<evidence type="ECO:0000256" key="13">
    <source>
        <dbReference type="SAM" id="MobiDB-lite"/>
    </source>
</evidence>
<accession>A0A1I6RH72</accession>
<dbReference type="AlphaFoldDB" id="A0A1I6RH72"/>
<gene>
    <name evidence="11 16" type="primary">prsA</name>
    <name evidence="16" type="ORF">HMI01_08860</name>
    <name evidence="17" type="ORF">SAMN05421668_10698</name>
</gene>
<dbReference type="GO" id="GO:0005886">
    <property type="term" value="C:plasma membrane"/>
    <property type="evidence" value="ECO:0007669"/>
    <property type="project" value="UniProtKB-SubCell"/>
</dbReference>
<proteinExistence type="inferred from homology"/>
<feature type="region of interest" description="Disordered" evidence="13">
    <location>
        <begin position="286"/>
        <end position="318"/>
    </location>
</feature>
<dbReference type="PROSITE" id="PS50198">
    <property type="entry name" value="PPIC_PPIASE_2"/>
    <property type="match status" value="1"/>
</dbReference>
<dbReference type="Proteomes" id="UP000321773">
    <property type="component" value="Unassembled WGS sequence"/>
</dbReference>
<evidence type="ECO:0000256" key="4">
    <source>
        <dbReference type="ARBA" id="ARBA00022475"/>
    </source>
</evidence>
<dbReference type="PANTHER" id="PTHR47245:SF1">
    <property type="entry name" value="FOLDASE PROTEIN PRSA"/>
    <property type="match status" value="1"/>
</dbReference>
<keyword evidence="5 11" id="KW-0732">Signal</keyword>
<reference evidence="17 18" key="1">
    <citation type="submission" date="2016-10" db="EMBL/GenBank/DDBJ databases">
        <authorList>
            <person name="de Groot N.N."/>
        </authorList>
    </citation>
    <scope>NUCLEOTIDE SEQUENCE [LARGE SCALE GENOMIC DNA]</scope>
    <source>
        <strain evidence="17 18">DSM 17074</strain>
    </source>
</reference>
<dbReference type="InterPro" id="IPR023058">
    <property type="entry name" value="PPIase_PpiC_CS"/>
</dbReference>
<dbReference type="InterPro" id="IPR050245">
    <property type="entry name" value="PrsA_foldase"/>
</dbReference>
<comment type="function">
    <text evidence="11">Plays a major role in protein secretion by helping the post-translocational extracellular folding of several secreted proteins.</text>
</comment>
<sequence>MKKLVMVATITASLIGLSACSGDDAEVVVETNEGNITKDAFYEELKATAGESVLQNMVLKTILESKYEIDESAIEDQMNMYREQYGDMFEMLLQQQGIASEAAFEEQLRMQMLQQKALADGVEVTDEEIETQYNRMINEVQASHILVEDEELANELYERATSGEDFAALAEEYSTDSGSAAEGGSVGYFSRGQMVPAFEDKAYELEIGDISEPVQSEYGYHIIYVTDKRPVESDVEALEDVREQLESEIATTKVDSTQAQEKIMQLLKDADIDVKIEEFEDTFVFEDPAADLEEDLDIEEDADADTEETDDTTDESAE</sequence>
<keyword evidence="4 11" id="KW-1003">Cell membrane</keyword>
<dbReference type="HAMAP" id="MF_01145">
    <property type="entry name" value="Foldase_PrsA"/>
    <property type="match status" value="1"/>
</dbReference>
<evidence type="ECO:0000256" key="3">
    <source>
        <dbReference type="ARBA" id="ARBA00006071"/>
    </source>
</evidence>
<protein>
    <recommendedName>
        <fullName evidence="11">Foldase protein PrsA</fullName>
        <ecNumber evidence="11">5.2.1.8</ecNumber>
    </recommendedName>
</protein>
<dbReference type="PANTHER" id="PTHR47245">
    <property type="entry name" value="PEPTIDYLPROLYL ISOMERASE"/>
    <property type="match status" value="1"/>
</dbReference>
<feature type="coiled-coil region" evidence="12">
    <location>
        <begin position="228"/>
        <end position="262"/>
    </location>
</feature>
<evidence type="ECO:0000313" key="19">
    <source>
        <dbReference type="Proteomes" id="UP000321773"/>
    </source>
</evidence>
<evidence type="ECO:0000256" key="5">
    <source>
        <dbReference type="ARBA" id="ARBA00022729"/>
    </source>
</evidence>
<dbReference type="InterPro" id="IPR027304">
    <property type="entry name" value="Trigger_fact/SurA_dom_sf"/>
</dbReference>
<dbReference type="OrthoDB" id="14196at2"/>
<evidence type="ECO:0000256" key="2">
    <source>
        <dbReference type="ARBA" id="ARBA00004193"/>
    </source>
</evidence>
<dbReference type="PROSITE" id="PS01096">
    <property type="entry name" value="PPIC_PPIASE_1"/>
    <property type="match status" value="1"/>
</dbReference>
<feature type="domain" description="PpiC" evidence="15">
    <location>
        <begin position="137"/>
        <end position="227"/>
    </location>
</feature>
<dbReference type="InterPro" id="IPR000297">
    <property type="entry name" value="PPIase_PpiC"/>
</dbReference>
<evidence type="ECO:0000313" key="17">
    <source>
        <dbReference type="EMBL" id="SFS64069.1"/>
    </source>
</evidence>
<keyword evidence="7 11" id="KW-0472">Membrane</keyword>
<dbReference type="GO" id="GO:0003755">
    <property type="term" value="F:peptidyl-prolyl cis-trans isomerase activity"/>
    <property type="evidence" value="ECO:0007669"/>
    <property type="project" value="UniProtKB-UniRule"/>
</dbReference>
<comment type="subcellular location">
    <subcellularLocation>
        <location evidence="2 11">Cell membrane</location>
        <topology evidence="2 11">Lipid-anchor</topology>
    </subcellularLocation>
</comment>
<dbReference type="Proteomes" id="UP000199139">
    <property type="component" value="Unassembled WGS sequence"/>
</dbReference>
<evidence type="ECO:0000313" key="18">
    <source>
        <dbReference type="Proteomes" id="UP000199139"/>
    </source>
</evidence>
<evidence type="ECO:0000256" key="11">
    <source>
        <dbReference type="HAMAP-Rule" id="MF_01145"/>
    </source>
</evidence>
<dbReference type="InterPro" id="IPR023059">
    <property type="entry name" value="Foldase_PrsA"/>
</dbReference>
<dbReference type="SUPFAM" id="SSF109998">
    <property type="entry name" value="Triger factor/SurA peptide-binding domain-like"/>
    <property type="match status" value="1"/>
</dbReference>
<evidence type="ECO:0000259" key="15">
    <source>
        <dbReference type="PROSITE" id="PS50198"/>
    </source>
</evidence>
<dbReference type="PROSITE" id="PS51257">
    <property type="entry name" value="PROKAR_LIPOPROTEIN"/>
    <property type="match status" value="1"/>
</dbReference>
<dbReference type="Pfam" id="PF00639">
    <property type="entry name" value="Rotamase"/>
    <property type="match status" value="1"/>
</dbReference>
<dbReference type="EC" id="5.2.1.8" evidence="11"/>
<evidence type="ECO:0000256" key="10">
    <source>
        <dbReference type="ARBA" id="ARBA00023288"/>
    </source>
</evidence>
<evidence type="ECO:0000256" key="7">
    <source>
        <dbReference type="ARBA" id="ARBA00023136"/>
    </source>
</evidence>
<organism evidence="17 18">
    <name type="scientific">Halolactibacillus miurensis</name>
    <dbReference type="NCBI Taxonomy" id="306541"/>
    <lineage>
        <taxon>Bacteria</taxon>
        <taxon>Bacillati</taxon>
        <taxon>Bacillota</taxon>
        <taxon>Bacilli</taxon>
        <taxon>Bacillales</taxon>
        <taxon>Bacillaceae</taxon>
        <taxon>Halolactibacillus</taxon>
    </lineage>
</organism>
<keyword evidence="19" id="KW-1185">Reference proteome</keyword>
<comment type="similarity">
    <text evidence="3 11">Belongs to the PrsA family.</text>
</comment>
<evidence type="ECO:0000256" key="9">
    <source>
        <dbReference type="ARBA" id="ARBA00023235"/>
    </source>
</evidence>
<dbReference type="GO" id="GO:0006457">
    <property type="term" value="P:protein folding"/>
    <property type="evidence" value="ECO:0007669"/>
    <property type="project" value="UniProtKB-UniRule"/>
</dbReference>
<evidence type="ECO:0000313" key="16">
    <source>
        <dbReference type="EMBL" id="GEM03898.1"/>
    </source>
</evidence>
<evidence type="ECO:0000256" key="6">
    <source>
        <dbReference type="ARBA" id="ARBA00023110"/>
    </source>
</evidence>
<keyword evidence="8 11" id="KW-0564">Palmitate</keyword>
<keyword evidence="6 11" id="KW-0697">Rotamase</keyword>
<comment type="catalytic activity">
    <reaction evidence="1 11">
        <text>[protein]-peptidylproline (omega=180) = [protein]-peptidylproline (omega=0)</text>
        <dbReference type="Rhea" id="RHEA:16237"/>
        <dbReference type="Rhea" id="RHEA-COMP:10747"/>
        <dbReference type="Rhea" id="RHEA-COMP:10748"/>
        <dbReference type="ChEBI" id="CHEBI:83833"/>
        <dbReference type="ChEBI" id="CHEBI:83834"/>
        <dbReference type="EC" id="5.2.1.8"/>
    </reaction>
</comment>
<dbReference type="RefSeq" id="WP_062322325.1">
    <property type="nucleotide sequence ID" value="NZ_BJWJ01000006.1"/>
</dbReference>
<reference evidence="16 19" key="2">
    <citation type="submission" date="2019-07" db="EMBL/GenBank/DDBJ databases">
        <title>Whole genome shotgun sequence of Halolactibacillus miurensis NBRC 100873.</title>
        <authorList>
            <person name="Hosoyama A."/>
            <person name="Uohara A."/>
            <person name="Ohji S."/>
            <person name="Ichikawa N."/>
        </authorList>
    </citation>
    <scope>NUCLEOTIDE SEQUENCE [LARGE SCALE GENOMIC DNA]</scope>
    <source>
        <strain evidence="16 19">NBRC 100873</strain>
    </source>
</reference>
<evidence type="ECO:0000256" key="12">
    <source>
        <dbReference type="SAM" id="Coils"/>
    </source>
</evidence>
<keyword evidence="10 11" id="KW-0449">Lipoprotein</keyword>
<dbReference type="InterPro" id="IPR046357">
    <property type="entry name" value="PPIase_dom_sf"/>
</dbReference>
<feature type="chain" id="PRO_5039199978" description="Foldase protein PrsA" evidence="14">
    <location>
        <begin position="22"/>
        <end position="318"/>
    </location>
</feature>
<dbReference type="EMBL" id="FPAI01000006">
    <property type="protein sequence ID" value="SFS64069.1"/>
    <property type="molecule type" value="Genomic_DNA"/>
</dbReference>
<keyword evidence="12" id="KW-0175">Coiled coil</keyword>
<dbReference type="EMBL" id="BJWJ01000006">
    <property type="protein sequence ID" value="GEM03898.1"/>
    <property type="molecule type" value="Genomic_DNA"/>
</dbReference>
<feature type="signal peptide" evidence="14">
    <location>
        <begin position="1"/>
        <end position="21"/>
    </location>
</feature>
<keyword evidence="9 11" id="KW-0413">Isomerase</keyword>
<dbReference type="Gene3D" id="3.10.50.40">
    <property type="match status" value="1"/>
</dbReference>
<evidence type="ECO:0000256" key="1">
    <source>
        <dbReference type="ARBA" id="ARBA00000971"/>
    </source>
</evidence>